<dbReference type="Pfam" id="PF00069">
    <property type="entry name" value="Pkinase"/>
    <property type="match status" value="1"/>
</dbReference>
<dbReference type="PANTHER" id="PTHR24346:SF56">
    <property type="entry name" value="SERINE_THREONINE-PROTEIN KINASE MARK2"/>
    <property type="match status" value="1"/>
</dbReference>
<dbReference type="PROSITE" id="PS00107">
    <property type="entry name" value="PROTEIN_KINASE_ATP"/>
    <property type="match status" value="1"/>
</dbReference>
<evidence type="ECO:0000256" key="1">
    <source>
        <dbReference type="ARBA" id="ARBA00012513"/>
    </source>
</evidence>
<dbReference type="Gene3D" id="3.30.200.20">
    <property type="entry name" value="Phosphorylase Kinase, domain 1"/>
    <property type="match status" value="1"/>
</dbReference>
<evidence type="ECO:0000256" key="9">
    <source>
        <dbReference type="ARBA" id="ARBA00047899"/>
    </source>
</evidence>
<reference evidence="15" key="1">
    <citation type="submission" date="2025-08" db="UniProtKB">
        <authorList>
            <consortium name="Ensembl"/>
        </authorList>
    </citation>
    <scope>IDENTIFICATION</scope>
</reference>
<evidence type="ECO:0000259" key="13">
    <source>
        <dbReference type="PROSITE" id="PS50011"/>
    </source>
</evidence>
<dbReference type="Gene3D" id="1.10.8.10">
    <property type="entry name" value="DNA helicase RuvA subunit, C-terminal domain"/>
    <property type="match status" value="1"/>
</dbReference>
<feature type="domain" description="Protein kinase" evidence="13">
    <location>
        <begin position="68"/>
        <end position="304"/>
    </location>
</feature>
<evidence type="ECO:0000256" key="8">
    <source>
        <dbReference type="ARBA" id="ARBA00038181"/>
    </source>
</evidence>
<dbReference type="GO" id="GO:0050321">
    <property type="term" value="F:tau-protein kinase activity"/>
    <property type="evidence" value="ECO:0007669"/>
    <property type="project" value="TreeGrafter"/>
</dbReference>
<comment type="catalytic activity">
    <reaction evidence="9">
        <text>L-threonyl-[protein] + ATP = O-phospho-L-threonyl-[protein] + ADP + H(+)</text>
        <dbReference type="Rhea" id="RHEA:46608"/>
        <dbReference type="Rhea" id="RHEA-COMP:11060"/>
        <dbReference type="Rhea" id="RHEA-COMP:11605"/>
        <dbReference type="ChEBI" id="CHEBI:15378"/>
        <dbReference type="ChEBI" id="CHEBI:30013"/>
        <dbReference type="ChEBI" id="CHEBI:30616"/>
        <dbReference type="ChEBI" id="CHEBI:61977"/>
        <dbReference type="ChEBI" id="CHEBI:456216"/>
        <dbReference type="EC" id="2.7.11.1"/>
    </reaction>
</comment>
<evidence type="ECO:0000313" key="15">
    <source>
        <dbReference type="Ensembl" id="ENSNMLP00000033537.1"/>
    </source>
</evidence>
<dbReference type="EC" id="2.7.11.1" evidence="1"/>
<name>A0A8C6UDE2_9GOBI</name>
<dbReference type="SMART" id="SM00165">
    <property type="entry name" value="UBA"/>
    <property type="match status" value="1"/>
</dbReference>
<dbReference type="PROSITE" id="PS00108">
    <property type="entry name" value="PROTEIN_KINASE_ST"/>
    <property type="match status" value="1"/>
</dbReference>
<organism evidence="15 16">
    <name type="scientific">Neogobius melanostomus</name>
    <name type="common">round goby</name>
    <dbReference type="NCBI Taxonomy" id="47308"/>
    <lineage>
        <taxon>Eukaryota</taxon>
        <taxon>Metazoa</taxon>
        <taxon>Chordata</taxon>
        <taxon>Craniata</taxon>
        <taxon>Vertebrata</taxon>
        <taxon>Euteleostomi</taxon>
        <taxon>Actinopterygii</taxon>
        <taxon>Neopterygii</taxon>
        <taxon>Teleostei</taxon>
        <taxon>Neoteleostei</taxon>
        <taxon>Acanthomorphata</taxon>
        <taxon>Gobiaria</taxon>
        <taxon>Gobiiformes</taxon>
        <taxon>Gobioidei</taxon>
        <taxon>Gobiidae</taxon>
        <taxon>Benthophilinae</taxon>
        <taxon>Neogobiini</taxon>
        <taxon>Neogobius</taxon>
    </lineage>
</organism>
<dbReference type="GO" id="GO:0000226">
    <property type="term" value="P:microtubule cytoskeleton organization"/>
    <property type="evidence" value="ECO:0007669"/>
    <property type="project" value="TreeGrafter"/>
</dbReference>
<evidence type="ECO:0000256" key="3">
    <source>
        <dbReference type="ARBA" id="ARBA00022679"/>
    </source>
</evidence>
<evidence type="ECO:0000313" key="16">
    <source>
        <dbReference type="Proteomes" id="UP000694523"/>
    </source>
</evidence>
<dbReference type="InterPro" id="IPR011009">
    <property type="entry name" value="Kinase-like_dom_sf"/>
</dbReference>
<evidence type="ECO:0000256" key="12">
    <source>
        <dbReference type="RuleBase" id="RU000304"/>
    </source>
</evidence>
<dbReference type="SUPFAM" id="SSF56112">
    <property type="entry name" value="Protein kinase-like (PK-like)"/>
    <property type="match status" value="1"/>
</dbReference>
<dbReference type="PROSITE" id="PS50030">
    <property type="entry name" value="UBA"/>
    <property type="match status" value="1"/>
</dbReference>
<dbReference type="InterPro" id="IPR008271">
    <property type="entry name" value="Ser/Thr_kinase_AS"/>
</dbReference>
<dbReference type="GO" id="GO:0005737">
    <property type="term" value="C:cytoplasm"/>
    <property type="evidence" value="ECO:0007669"/>
    <property type="project" value="TreeGrafter"/>
</dbReference>
<keyword evidence="2 12" id="KW-0723">Serine/threonine-protein kinase</keyword>
<dbReference type="FunFam" id="1.10.8.10:FF:000005">
    <property type="entry name" value="Non-specific serine/threonine protein kinase"/>
    <property type="match status" value="1"/>
</dbReference>
<evidence type="ECO:0000256" key="10">
    <source>
        <dbReference type="ARBA" id="ARBA00048679"/>
    </source>
</evidence>
<evidence type="ECO:0000256" key="7">
    <source>
        <dbReference type="ARBA" id="ARBA00037391"/>
    </source>
</evidence>
<evidence type="ECO:0000256" key="2">
    <source>
        <dbReference type="ARBA" id="ARBA00022527"/>
    </source>
</evidence>
<feature type="binding site" evidence="11">
    <location>
        <position position="97"/>
    </location>
    <ligand>
        <name>ATP</name>
        <dbReference type="ChEBI" id="CHEBI:30616"/>
    </ligand>
</feature>
<comment type="function">
    <text evidence="7">May play a role in sperm motility, especially in the regulation of flagellar function.</text>
</comment>
<keyword evidence="5" id="KW-0418">Kinase</keyword>
<dbReference type="GO" id="GO:0035556">
    <property type="term" value="P:intracellular signal transduction"/>
    <property type="evidence" value="ECO:0007669"/>
    <property type="project" value="TreeGrafter"/>
</dbReference>
<dbReference type="InterPro" id="IPR015940">
    <property type="entry name" value="UBA"/>
</dbReference>
<reference evidence="15" key="2">
    <citation type="submission" date="2025-09" db="UniProtKB">
        <authorList>
            <consortium name="Ensembl"/>
        </authorList>
    </citation>
    <scope>IDENTIFICATION</scope>
</reference>
<sequence length="401" mass="45707">MSLLLYCIQFSLSHLIKTIRMFKEKVCSHTALVWACMQESKSTSSRSSMARCRNSVATESDQPHIGNYRLLKTIGKGNFAKVKLARHVLTGKEVAVKIIDKTQLNSSSLQKLFREVRIMKMLNHPNIVKLFEVIETEKTLYLVMEYASGGEVFDYLVAHGRMKEKEARAKFRQIVSAVQYCHQKCIVHRDLKAENLLLDADMNIKIADFGFSNEFTLGNKLDTFCGKKYDGPEVDVWSLGVILYTLVSGSLPFDGQNLKVSRAAGQVPHSFYMSTDCENLLKKFLILNPSKRGSLEQIMRDRWMNVGHEEEELKPYIEPQPDYKDPRRTDVMLQMGFSQEEIQDSLVNQKYNDVMATYLLLDYRNSEVTIAVLGALNVSAWAREGHCRSKGNGQSSELFTI</sequence>
<keyword evidence="6 11" id="KW-0067">ATP-binding</keyword>
<dbReference type="FunFam" id="3.30.200.20:FF:000003">
    <property type="entry name" value="Non-specific serine/threonine protein kinase"/>
    <property type="match status" value="1"/>
</dbReference>
<dbReference type="SMART" id="SM00220">
    <property type="entry name" value="S_TKc"/>
    <property type="match status" value="1"/>
</dbReference>
<feature type="domain" description="UBA" evidence="14">
    <location>
        <begin position="323"/>
        <end position="362"/>
    </location>
</feature>
<dbReference type="AlphaFoldDB" id="A0A8C6UDE2"/>
<dbReference type="InterPro" id="IPR017441">
    <property type="entry name" value="Protein_kinase_ATP_BS"/>
</dbReference>
<proteinExistence type="inferred from homology"/>
<dbReference type="PANTHER" id="PTHR24346">
    <property type="entry name" value="MAP/MICROTUBULE AFFINITY-REGULATING KINASE"/>
    <property type="match status" value="1"/>
</dbReference>
<dbReference type="InterPro" id="IPR000719">
    <property type="entry name" value="Prot_kinase_dom"/>
</dbReference>
<evidence type="ECO:0000259" key="14">
    <source>
        <dbReference type="PROSITE" id="PS50030"/>
    </source>
</evidence>
<dbReference type="Pfam" id="PF00627">
    <property type="entry name" value="UBA"/>
    <property type="match status" value="1"/>
</dbReference>
<dbReference type="PROSITE" id="PS50011">
    <property type="entry name" value="PROTEIN_KINASE_DOM"/>
    <property type="match status" value="1"/>
</dbReference>
<dbReference type="CDD" id="cd14406">
    <property type="entry name" value="UBA_MARK2"/>
    <property type="match status" value="1"/>
</dbReference>
<comment type="similarity">
    <text evidence="8">Belongs to the protein kinase superfamily. CAMK Ser/Thr protein kinase family. Smok subfamily.</text>
</comment>
<dbReference type="FunFam" id="1.10.510.10:FF:000002">
    <property type="entry name" value="Non-specific serine/threonine protein kinase"/>
    <property type="match status" value="1"/>
</dbReference>
<dbReference type="Proteomes" id="UP000694523">
    <property type="component" value="Unplaced"/>
</dbReference>
<evidence type="ECO:0000256" key="4">
    <source>
        <dbReference type="ARBA" id="ARBA00022741"/>
    </source>
</evidence>
<evidence type="ECO:0000256" key="11">
    <source>
        <dbReference type="PROSITE-ProRule" id="PRU10141"/>
    </source>
</evidence>
<dbReference type="Gene3D" id="1.10.510.10">
    <property type="entry name" value="Transferase(Phosphotransferase) domain 1"/>
    <property type="match status" value="1"/>
</dbReference>
<keyword evidence="16" id="KW-1185">Reference proteome</keyword>
<accession>A0A8C6UDE2</accession>
<dbReference type="Ensembl" id="ENSNMLT00000037363.1">
    <property type="protein sequence ID" value="ENSNMLP00000033537.1"/>
    <property type="gene ID" value="ENSNMLG00000020831.1"/>
</dbReference>
<evidence type="ECO:0000256" key="5">
    <source>
        <dbReference type="ARBA" id="ARBA00022777"/>
    </source>
</evidence>
<dbReference type="GO" id="GO:0005524">
    <property type="term" value="F:ATP binding"/>
    <property type="evidence" value="ECO:0007669"/>
    <property type="project" value="UniProtKB-UniRule"/>
</dbReference>
<protein>
    <recommendedName>
        <fullName evidence="1">non-specific serine/threonine protein kinase</fullName>
        <ecNumber evidence="1">2.7.11.1</ecNumber>
    </recommendedName>
</protein>
<comment type="catalytic activity">
    <reaction evidence="10">
        <text>L-seryl-[protein] + ATP = O-phospho-L-seryl-[protein] + ADP + H(+)</text>
        <dbReference type="Rhea" id="RHEA:17989"/>
        <dbReference type="Rhea" id="RHEA-COMP:9863"/>
        <dbReference type="Rhea" id="RHEA-COMP:11604"/>
        <dbReference type="ChEBI" id="CHEBI:15378"/>
        <dbReference type="ChEBI" id="CHEBI:29999"/>
        <dbReference type="ChEBI" id="CHEBI:30616"/>
        <dbReference type="ChEBI" id="CHEBI:83421"/>
        <dbReference type="ChEBI" id="CHEBI:456216"/>
        <dbReference type="EC" id="2.7.11.1"/>
    </reaction>
</comment>
<evidence type="ECO:0000256" key="6">
    <source>
        <dbReference type="ARBA" id="ARBA00022840"/>
    </source>
</evidence>
<keyword evidence="3" id="KW-0808">Transferase</keyword>
<keyword evidence="4 11" id="KW-0547">Nucleotide-binding</keyword>